<feature type="coiled-coil region" evidence="1">
    <location>
        <begin position="25"/>
        <end position="59"/>
    </location>
</feature>
<accession>A0ABV6DRB5</accession>
<evidence type="ECO:0000256" key="2">
    <source>
        <dbReference type="SAM" id="MobiDB-lite"/>
    </source>
</evidence>
<organism evidence="3 4">
    <name type="scientific">Paenibacillus chartarius</name>
    <dbReference type="NCBI Taxonomy" id="747481"/>
    <lineage>
        <taxon>Bacteria</taxon>
        <taxon>Bacillati</taxon>
        <taxon>Bacillota</taxon>
        <taxon>Bacilli</taxon>
        <taxon>Bacillales</taxon>
        <taxon>Paenibacillaceae</taxon>
        <taxon>Paenibacillus</taxon>
    </lineage>
</organism>
<dbReference type="Proteomes" id="UP001589776">
    <property type="component" value="Unassembled WGS sequence"/>
</dbReference>
<reference evidence="3 4" key="1">
    <citation type="submission" date="2024-09" db="EMBL/GenBank/DDBJ databases">
        <authorList>
            <person name="Sun Q."/>
            <person name="Mori K."/>
        </authorList>
    </citation>
    <scope>NUCLEOTIDE SEQUENCE [LARGE SCALE GENOMIC DNA]</scope>
    <source>
        <strain evidence="3 4">CCM 7759</strain>
    </source>
</reference>
<feature type="region of interest" description="Disordered" evidence="2">
    <location>
        <begin position="87"/>
        <end position="114"/>
    </location>
</feature>
<keyword evidence="4" id="KW-1185">Reference proteome</keyword>
<comment type="caution">
    <text evidence="3">The sequence shown here is derived from an EMBL/GenBank/DDBJ whole genome shotgun (WGS) entry which is preliminary data.</text>
</comment>
<dbReference type="EMBL" id="JBHLWN010000085">
    <property type="protein sequence ID" value="MFC0215183.1"/>
    <property type="molecule type" value="Genomic_DNA"/>
</dbReference>
<feature type="compositionally biased region" description="Polar residues" evidence="2">
    <location>
        <begin position="103"/>
        <end position="114"/>
    </location>
</feature>
<keyword evidence="1" id="KW-0175">Coiled coil</keyword>
<dbReference type="RefSeq" id="WP_377472629.1">
    <property type="nucleotide sequence ID" value="NZ_JBHLWN010000085.1"/>
</dbReference>
<sequence>MRMNRNRSLIGYKPELVEQHIASVTSEFETKKHELEQELLTLLEQNKELTERLRSLTVLMSDQVSFEREISERLFGMFVEDARKRSASEPIADAELEPVSDTLGLSQGQMKGTR</sequence>
<name>A0ABV6DRB5_9BACL</name>
<protein>
    <submittedName>
        <fullName evidence="3">Uncharacterized protein</fullName>
    </submittedName>
</protein>
<evidence type="ECO:0000313" key="4">
    <source>
        <dbReference type="Proteomes" id="UP001589776"/>
    </source>
</evidence>
<proteinExistence type="predicted"/>
<evidence type="ECO:0000313" key="3">
    <source>
        <dbReference type="EMBL" id="MFC0215183.1"/>
    </source>
</evidence>
<gene>
    <name evidence="3" type="ORF">ACFFK0_22585</name>
</gene>
<evidence type="ECO:0000256" key="1">
    <source>
        <dbReference type="SAM" id="Coils"/>
    </source>
</evidence>